<feature type="domain" description="Helicase ATP-binding" evidence="9">
    <location>
        <begin position="190"/>
        <end position="368"/>
    </location>
</feature>
<keyword evidence="4 8" id="KW-0347">Helicase</keyword>
<organism evidence="12 13">
    <name type="scientific">Armadillidium nasatum</name>
    <dbReference type="NCBI Taxonomy" id="96803"/>
    <lineage>
        <taxon>Eukaryota</taxon>
        <taxon>Metazoa</taxon>
        <taxon>Ecdysozoa</taxon>
        <taxon>Arthropoda</taxon>
        <taxon>Crustacea</taxon>
        <taxon>Multicrustacea</taxon>
        <taxon>Malacostraca</taxon>
        <taxon>Eumalacostraca</taxon>
        <taxon>Peracarida</taxon>
        <taxon>Isopoda</taxon>
        <taxon>Oniscidea</taxon>
        <taxon>Crinocheta</taxon>
        <taxon>Armadillidiidae</taxon>
        <taxon>Armadillidium</taxon>
    </lineage>
</organism>
<feature type="short sequence motif" description="Q motif" evidence="7">
    <location>
        <begin position="159"/>
        <end position="187"/>
    </location>
</feature>
<dbReference type="OrthoDB" id="196131at2759"/>
<dbReference type="Pfam" id="PF00270">
    <property type="entry name" value="DEAD"/>
    <property type="match status" value="1"/>
</dbReference>
<feature type="domain" description="Helicase C-terminal" evidence="10">
    <location>
        <begin position="396"/>
        <end position="540"/>
    </location>
</feature>
<dbReference type="InterPro" id="IPR014014">
    <property type="entry name" value="RNA_helicase_DEAD_Q_motif"/>
</dbReference>
<dbReference type="GO" id="GO:0003676">
    <property type="term" value="F:nucleic acid binding"/>
    <property type="evidence" value="ECO:0007669"/>
    <property type="project" value="InterPro"/>
</dbReference>
<comment type="caution">
    <text evidence="12">The sequence shown here is derived from an EMBL/GenBank/DDBJ whole genome shotgun (WGS) entry which is preliminary data.</text>
</comment>
<evidence type="ECO:0000256" key="1">
    <source>
        <dbReference type="ARBA" id="ARBA00012552"/>
    </source>
</evidence>
<dbReference type="PROSITE" id="PS51194">
    <property type="entry name" value="HELICASE_CTER"/>
    <property type="match status" value="1"/>
</dbReference>
<evidence type="ECO:0000313" key="12">
    <source>
        <dbReference type="EMBL" id="KAB7495243.1"/>
    </source>
</evidence>
<dbReference type="GO" id="GO:0003724">
    <property type="term" value="F:RNA helicase activity"/>
    <property type="evidence" value="ECO:0007669"/>
    <property type="project" value="UniProtKB-EC"/>
</dbReference>
<sequence length="569" mass="65545">MEKVNFKLLNSLLKISPASLSPPYSAWFLSTVISKISRGLFHNGSWKYTKEEDCGSSNNNFSGEEKSYNFDYEEDEFIERPENFNYGINNQGVQKEKEIFNTRRNIRKPNWQNIKLKALKKNVYINTPHIENRSEEEIENYRKLYNLTLQGNNIPNPILKLSDYEFPKEVVKSFKNMGIETLTPIQAQGWPVVLKGHDFIGIGQTGSGKTLGYIVPGLVHVLNQPPLEEEDGPIGLVLAPTRELVQQIHDVSVDMFTESHLKIICLYGGCGVNIKNKQIISLRKWPHFCIATPSRLLDFLEIGATNLNRCTFVVLDEADRMLNMGFEPQIRRIVKQIRPDRQMLMWSATWPKQVQKLAHNFLLNFIQLNVGSSELYANSHIKQEIEVCEPFAKQDRFVQKLRELKSEHEKILVFAQTKVQVDFVVNLLNKKSLFAVGMHSDYIQKSREYVLKRANIPILVATDIASRGIDVSDITIVINYDFPPCIEDYVHRIGRTGRAGKTGTSLSFITSDDNMNAIKDLIKLLEKGNCEVSQSLYNLSKREKELKEMKRKFKGFDVHQYSRFRNKFK</sequence>
<evidence type="ECO:0000259" key="9">
    <source>
        <dbReference type="PROSITE" id="PS51192"/>
    </source>
</evidence>
<evidence type="ECO:0000259" key="11">
    <source>
        <dbReference type="PROSITE" id="PS51195"/>
    </source>
</evidence>
<dbReference type="Gene3D" id="3.40.50.300">
    <property type="entry name" value="P-loop containing nucleotide triphosphate hydrolases"/>
    <property type="match status" value="2"/>
</dbReference>
<dbReference type="InterPro" id="IPR001650">
    <property type="entry name" value="Helicase_C-like"/>
</dbReference>
<keyword evidence="5 8" id="KW-0067">ATP-binding</keyword>
<dbReference type="SUPFAM" id="SSF52540">
    <property type="entry name" value="P-loop containing nucleoside triphosphate hydrolases"/>
    <property type="match status" value="1"/>
</dbReference>
<dbReference type="InterPro" id="IPR014001">
    <property type="entry name" value="Helicase_ATP-bd"/>
</dbReference>
<dbReference type="AlphaFoldDB" id="A0A5N5SMI1"/>
<evidence type="ECO:0000313" key="13">
    <source>
        <dbReference type="Proteomes" id="UP000326759"/>
    </source>
</evidence>
<dbReference type="PROSITE" id="PS51195">
    <property type="entry name" value="Q_MOTIF"/>
    <property type="match status" value="1"/>
</dbReference>
<keyword evidence="13" id="KW-1185">Reference proteome</keyword>
<dbReference type="EMBL" id="SEYY01022876">
    <property type="protein sequence ID" value="KAB7495243.1"/>
    <property type="molecule type" value="Genomic_DNA"/>
</dbReference>
<dbReference type="CDD" id="cd18787">
    <property type="entry name" value="SF2_C_DEAD"/>
    <property type="match status" value="1"/>
</dbReference>
<reference evidence="12 13" key="1">
    <citation type="journal article" date="2019" name="PLoS Biol.">
        <title>Sex chromosomes control vertical transmission of feminizing Wolbachia symbionts in an isopod.</title>
        <authorList>
            <person name="Becking T."/>
            <person name="Chebbi M.A."/>
            <person name="Giraud I."/>
            <person name="Moumen B."/>
            <person name="Laverre T."/>
            <person name="Caubet Y."/>
            <person name="Peccoud J."/>
            <person name="Gilbert C."/>
            <person name="Cordaux R."/>
        </authorList>
    </citation>
    <scope>NUCLEOTIDE SEQUENCE [LARGE SCALE GENOMIC DNA]</scope>
    <source>
        <strain evidence="12">ANa2</strain>
        <tissue evidence="12">Whole body excluding digestive tract and cuticle</tissue>
    </source>
</reference>
<evidence type="ECO:0000256" key="4">
    <source>
        <dbReference type="ARBA" id="ARBA00022806"/>
    </source>
</evidence>
<dbReference type="InterPro" id="IPR027417">
    <property type="entry name" value="P-loop_NTPase"/>
</dbReference>
<comment type="catalytic activity">
    <reaction evidence="6">
        <text>ATP + H2O = ADP + phosphate + H(+)</text>
        <dbReference type="Rhea" id="RHEA:13065"/>
        <dbReference type="ChEBI" id="CHEBI:15377"/>
        <dbReference type="ChEBI" id="CHEBI:15378"/>
        <dbReference type="ChEBI" id="CHEBI:30616"/>
        <dbReference type="ChEBI" id="CHEBI:43474"/>
        <dbReference type="ChEBI" id="CHEBI:456216"/>
        <dbReference type="EC" id="3.6.4.13"/>
    </reaction>
</comment>
<comment type="similarity">
    <text evidence="8">Belongs to the DEAD box helicase family.</text>
</comment>
<dbReference type="FunFam" id="3.40.50.300:FF:000079">
    <property type="entry name" value="probable ATP-dependent RNA helicase DDX17"/>
    <property type="match status" value="1"/>
</dbReference>
<dbReference type="InterPro" id="IPR011545">
    <property type="entry name" value="DEAD/DEAH_box_helicase_dom"/>
</dbReference>
<dbReference type="Proteomes" id="UP000326759">
    <property type="component" value="Unassembled WGS sequence"/>
</dbReference>
<accession>A0A5N5SMI1</accession>
<evidence type="ECO:0000256" key="2">
    <source>
        <dbReference type="ARBA" id="ARBA00022741"/>
    </source>
</evidence>
<dbReference type="SMART" id="SM00490">
    <property type="entry name" value="HELICc"/>
    <property type="match status" value="1"/>
</dbReference>
<keyword evidence="3 8" id="KW-0378">Hydrolase</keyword>
<name>A0A5N5SMI1_9CRUS</name>
<proteinExistence type="inferred from homology"/>
<dbReference type="InterPro" id="IPR000629">
    <property type="entry name" value="RNA-helicase_DEAD-box_CS"/>
</dbReference>
<dbReference type="PROSITE" id="PS00039">
    <property type="entry name" value="DEAD_ATP_HELICASE"/>
    <property type="match status" value="1"/>
</dbReference>
<evidence type="ECO:0000256" key="6">
    <source>
        <dbReference type="ARBA" id="ARBA00047984"/>
    </source>
</evidence>
<protein>
    <recommendedName>
        <fullName evidence="1">RNA helicase</fullName>
        <ecNumber evidence="1">3.6.4.13</ecNumber>
    </recommendedName>
</protein>
<dbReference type="SMART" id="SM00487">
    <property type="entry name" value="DEXDc"/>
    <property type="match status" value="1"/>
</dbReference>
<evidence type="ECO:0000256" key="7">
    <source>
        <dbReference type="PROSITE-ProRule" id="PRU00552"/>
    </source>
</evidence>
<dbReference type="GO" id="GO:0005524">
    <property type="term" value="F:ATP binding"/>
    <property type="evidence" value="ECO:0007669"/>
    <property type="project" value="UniProtKB-KW"/>
</dbReference>
<feature type="domain" description="DEAD-box RNA helicase Q" evidence="11">
    <location>
        <begin position="159"/>
        <end position="187"/>
    </location>
</feature>
<dbReference type="Pfam" id="PF00271">
    <property type="entry name" value="Helicase_C"/>
    <property type="match status" value="1"/>
</dbReference>
<evidence type="ECO:0000256" key="8">
    <source>
        <dbReference type="RuleBase" id="RU000492"/>
    </source>
</evidence>
<evidence type="ECO:0000259" key="10">
    <source>
        <dbReference type="PROSITE" id="PS51194"/>
    </source>
</evidence>
<keyword evidence="2 8" id="KW-0547">Nucleotide-binding</keyword>
<dbReference type="GO" id="GO:0016787">
    <property type="term" value="F:hydrolase activity"/>
    <property type="evidence" value="ECO:0007669"/>
    <property type="project" value="UniProtKB-KW"/>
</dbReference>
<dbReference type="PANTHER" id="PTHR47958">
    <property type="entry name" value="ATP-DEPENDENT RNA HELICASE DBP3"/>
    <property type="match status" value="1"/>
</dbReference>
<dbReference type="PROSITE" id="PS51192">
    <property type="entry name" value="HELICASE_ATP_BIND_1"/>
    <property type="match status" value="1"/>
</dbReference>
<gene>
    <name evidence="12" type="primary">DDX5_1</name>
    <name evidence="12" type="ORF">Anas_04504</name>
</gene>
<evidence type="ECO:0000256" key="5">
    <source>
        <dbReference type="ARBA" id="ARBA00022840"/>
    </source>
</evidence>
<evidence type="ECO:0000256" key="3">
    <source>
        <dbReference type="ARBA" id="ARBA00022801"/>
    </source>
</evidence>
<dbReference type="EC" id="3.6.4.13" evidence="1"/>